<gene>
    <name evidence="2" type="ORF">DWG14_03697</name>
</gene>
<evidence type="ECO:0000313" key="3">
    <source>
        <dbReference type="Proteomes" id="UP000265765"/>
    </source>
</evidence>
<dbReference type="Proteomes" id="UP000265765">
    <property type="component" value="Chromosome"/>
</dbReference>
<feature type="region of interest" description="Disordered" evidence="1">
    <location>
        <begin position="1"/>
        <end position="61"/>
    </location>
</feature>
<evidence type="ECO:0000313" key="2">
    <source>
        <dbReference type="EMBL" id="AYC39460.1"/>
    </source>
</evidence>
<sequence>MPDMPRPASHTGGSGHDIPAGQRGHPKLRVPNPPPGLAHTAPAPQPDPMPTRPHSHRARTALAPLTLLALLTLSGCNDGQGVRDEGPAKAGQAAVAPAENAKAARH</sequence>
<dbReference type="EMBL" id="CP032427">
    <property type="protein sequence ID" value="AYC39460.1"/>
    <property type="molecule type" value="Genomic_DNA"/>
</dbReference>
<reference evidence="2 3" key="1">
    <citation type="submission" date="2018-09" db="EMBL/GenBank/DDBJ databases">
        <title>Production of Trimethoprim by Streptomyces sp. 3E-1.</title>
        <authorList>
            <person name="Kang H.J."/>
            <person name="Kim S.B."/>
        </authorList>
    </citation>
    <scope>NUCLEOTIDE SEQUENCE [LARGE SCALE GENOMIC DNA]</scope>
    <source>
        <strain evidence="2 3">3E-1</strain>
    </source>
</reference>
<evidence type="ECO:0008006" key="4">
    <source>
        <dbReference type="Google" id="ProtNLM"/>
    </source>
</evidence>
<protein>
    <recommendedName>
        <fullName evidence="4">Lipoprotein</fullName>
    </recommendedName>
</protein>
<accession>A0AAI8L180</accession>
<evidence type="ECO:0000256" key="1">
    <source>
        <dbReference type="SAM" id="MobiDB-lite"/>
    </source>
</evidence>
<organism evidence="2 3">
    <name type="scientific">Streptomyces griseorubiginosus</name>
    <dbReference type="NCBI Taxonomy" id="67304"/>
    <lineage>
        <taxon>Bacteria</taxon>
        <taxon>Bacillati</taxon>
        <taxon>Actinomycetota</taxon>
        <taxon>Actinomycetes</taxon>
        <taxon>Kitasatosporales</taxon>
        <taxon>Streptomycetaceae</taxon>
        <taxon>Streptomyces</taxon>
    </lineage>
</organism>
<feature type="region of interest" description="Disordered" evidence="1">
    <location>
        <begin position="76"/>
        <end position="106"/>
    </location>
</feature>
<dbReference type="KEGG" id="sge:DWG14_03697"/>
<name>A0AAI8L180_9ACTN</name>
<feature type="compositionally biased region" description="Low complexity" evidence="1">
    <location>
        <begin position="88"/>
        <end position="106"/>
    </location>
</feature>
<proteinExistence type="predicted"/>
<dbReference type="AlphaFoldDB" id="A0AAI8L180"/>